<dbReference type="Proteomes" id="UP000190162">
    <property type="component" value="Unassembled WGS sequence"/>
</dbReference>
<dbReference type="Gene3D" id="1.10.287.470">
    <property type="entry name" value="Helix hairpin bin"/>
    <property type="match status" value="1"/>
</dbReference>
<reference evidence="6" key="1">
    <citation type="submission" date="2017-02" db="EMBL/GenBank/DDBJ databases">
        <authorList>
            <person name="Varghese N."/>
            <person name="Submissions S."/>
        </authorList>
    </citation>
    <scope>NUCLEOTIDE SEQUENCE [LARGE SCALE GENOMIC DNA]</scope>
    <source>
        <strain evidence="6">DSM 22720</strain>
    </source>
</reference>
<dbReference type="GO" id="GO:0015562">
    <property type="term" value="F:efflux transmembrane transporter activity"/>
    <property type="evidence" value="ECO:0007669"/>
    <property type="project" value="TreeGrafter"/>
</dbReference>
<evidence type="ECO:0000313" key="6">
    <source>
        <dbReference type="Proteomes" id="UP000190162"/>
    </source>
</evidence>
<dbReference type="Pfam" id="PF25967">
    <property type="entry name" value="RND-MFP_C"/>
    <property type="match status" value="1"/>
</dbReference>
<dbReference type="EMBL" id="FUXU01000072">
    <property type="protein sequence ID" value="SKA64238.1"/>
    <property type="molecule type" value="Genomic_DNA"/>
</dbReference>
<name>A0A1T4VH97_9GAMM</name>
<feature type="coiled-coil region" evidence="2">
    <location>
        <begin position="136"/>
        <end position="202"/>
    </location>
</feature>
<dbReference type="AlphaFoldDB" id="A0A1T4VH97"/>
<organism evidence="5 6">
    <name type="scientific">Enterovibrio nigricans DSM 22720</name>
    <dbReference type="NCBI Taxonomy" id="1121868"/>
    <lineage>
        <taxon>Bacteria</taxon>
        <taxon>Pseudomonadati</taxon>
        <taxon>Pseudomonadota</taxon>
        <taxon>Gammaproteobacteria</taxon>
        <taxon>Vibrionales</taxon>
        <taxon>Vibrionaceae</taxon>
        <taxon>Enterovibrio</taxon>
    </lineage>
</organism>
<dbReference type="GO" id="GO:1990281">
    <property type="term" value="C:efflux pump complex"/>
    <property type="evidence" value="ECO:0007669"/>
    <property type="project" value="TreeGrafter"/>
</dbReference>
<evidence type="ECO:0000259" key="4">
    <source>
        <dbReference type="Pfam" id="PF25973"/>
    </source>
</evidence>
<proteinExistence type="inferred from homology"/>
<evidence type="ECO:0000256" key="2">
    <source>
        <dbReference type="SAM" id="Coils"/>
    </source>
</evidence>
<dbReference type="Gene3D" id="2.40.420.20">
    <property type="match status" value="1"/>
</dbReference>
<accession>A0A1T4VH97</accession>
<dbReference type="Gene3D" id="2.40.50.100">
    <property type="match status" value="1"/>
</dbReference>
<dbReference type="InterPro" id="IPR058647">
    <property type="entry name" value="BSH_CzcB-like"/>
</dbReference>
<comment type="similarity">
    <text evidence="1">Belongs to the membrane fusion protein (MFP) (TC 8.A.1) family.</text>
</comment>
<feature type="domain" description="CzcB-like barrel-sandwich hybrid" evidence="4">
    <location>
        <begin position="105"/>
        <end position="229"/>
    </location>
</feature>
<gene>
    <name evidence="5" type="ORF">SAMN02745132_03837</name>
</gene>
<sequence>MEPYFSALKLGNPNLHALFGSNLTLLLLENKVKMVVKKSPLAAFKANALAASIAMSALILTGCSEEPVQQTVAPVIKPALTEVVSTQSGDELSFNGVVRAAERADLAFRVGGRLTNIMVKEGDQVKKGQVLALLDARDAKTALESAQLELKNTTLEYNRAKAVFEKSQAISKADLDAITTRFDLAKNRVEDAKRQLEYTELKAPFDGVIGRKLVDNHVQIQANAPIIVLHDLSDLEVVINIPHKVMLSGVNSRDASAELSAIPGQHFPLELRTFATEADPVSQTYPIVLGFADLKGFRVLPGMAVKVIPANSESDALENITVPLTAVVPDNQGKQFVWVVGEDNTAQKRYIDVGALLKNRIVVKDNLNVGERVIIAGVSSVKEGIEVRPYTDARVGA</sequence>
<dbReference type="NCBIfam" id="TIGR01730">
    <property type="entry name" value="RND_mfp"/>
    <property type="match status" value="1"/>
</dbReference>
<keyword evidence="6" id="KW-1185">Reference proteome</keyword>
<dbReference type="PANTHER" id="PTHR30469:SF20">
    <property type="entry name" value="EFFLUX RND TRANSPORTER PERIPLASMIC ADAPTOR SUBUNIT"/>
    <property type="match status" value="1"/>
</dbReference>
<evidence type="ECO:0000259" key="3">
    <source>
        <dbReference type="Pfam" id="PF25967"/>
    </source>
</evidence>
<evidence type="ECO:0000256" key="1">
    <source>
        <dbReference type="ARBA" id="ARBA00009477"/>
    </source>
</evidence>
<dbReference type="InterPro" id="IPR058627">
    <property type="entry name" value="MdtA-like_C"/>
</dbReference>
<feature type="domain" description="Multidrug resistance protein MdtA-like C-terminal permuted SH3" evidence="3">
    <location>
        <begin position="320"/>
        <end position="378"/>
    </location>
</feature>
<dbReference type="Pfam" id="PF25973">
    <property type="entry name" value="BSH_CzcB"/>
    <property type="match status" value="1"/>
</dbReference>
<dbReference type="Gene3D" id="2.40.30.170">
    <property type="match status" value="1"/>
</dbReference>
<evidence type="ECO:0000313" key="5">
    <source>
        <dbReference type="EMBL" id="SKA64238.1"/>
    </source>
</evidence>
<protein>
    <submittedName>
        <fullName evidence="5">RND family efflux transporter, MFP subunit</fullName>
    </submittedName>
</protein>
<dbReference type="SUPFAM" id="SSF111369">
    <property type="entry name" value="HlyD-like secretion proteins"/>
    <property type="match status" value="1"/>
</dbReference>
<keyword evidence="2" id="KW-0175">Coiled coil</keyword>
<dbReference type="PANTHER" id="PTHR30469">
    <property type="entry name" value="MULTIDRUG RESISTANCE PROTEIN MDTA"/>
    <property type="match status" value="1"/>
</dbReference>
<dbReference type="InterPro" id="IPR006143">
    <property type="entry name" value="RND_pump_MFP"/>
</dbReference>